<dbReference type="EMBL" id="UZAK01052416">
    <property type="protein sequence ID" value="VDP81628.1"/>
    <property type="molecule type" value="Genomic_DNA"/>
</dbReference>
<dbReference type="PRINTS" id="PR00120">
    <property type="entry name" value="HATPASE"/>
</dbReference>
<dbReference type="GO" id="GO:0005524">
    <property type="term" value="F:ATP binding"/>
    <property type="evidence" value="ECO:0007669"/>
    <property type="project" value="InterPro"/>
</dbReference>
<dbReference type="STRING" id="6186.A0A183L728"/>
<dbReference type="Gene3D" id="1.20.1110.10">
    <property type="entry name" value="Calcium-transporting ATPase, transmembrane domain"/>
    <property type="match status" value="1"/>
</dbReference>
<dbReference type="WBParaSite" id="SCUD_0002315101-mRNA-1">
    <property type="protein sequence ID" value="SCUD_0002315101-mRNA-1"/>
    <property type="gene ID" value="SCUD_0002315101"/>
</dbReference>
<sequence length="69" mass="7289">MTGDGVNDAIALKSSDIGIAMGRTGTDVCREAADIVLLDDNFATILAAMEEGKALFHNIKNFIGFQLST</sequence>
<organism evidence="3">
    <name type="scientific">Schistosoma curassoni</name>
    <dbReference type="NCBI Taxonomy" id="6186"/>
    <lineage>
        <taxon>Eukaryota</taxon>
        <taxon>Metazoa</taxon>
        <taxon>Spiralia</taxon>
        <taxon>Lophotrochozoa</taxon>
        <taxon>Platyhelminthes</taxon>
        <taxon>Trematoda</taxon>
        <taxon>Digenea</taxon>
        <taxon>Strigeidida</taxon>
        <taxon>Schistosomatoidea</taxon>
        <taxon>Schistosomatidae</taxon>
        <taxon>Schistosoma</taxon>
    </lineage>
</organism>
<dbReference type="InterPro" id="IPR023214">
    <property type="entry name" value="HAD_sf"/>
</dbReference>
<accession>A0A183L728</accession>
<evidence type="ECO:0000313" key="1">
    <source>
        <dbReference type="EMBL" id="VDP81628.1"/>
    </source>
</evidence>
<name>A0A183L728_9TREM</name>
<dbReference type="InterPro" id="IPR036412">
    <property type="entry name" value="HAD-like_sf"/>
</dbReference>
<dbReference type="GO" id="GO:0016887">
    <property type="term" value="F:ATP hydrolysis activity"/>
    <property type="evidence" value="ECO:0007669"/>
    <property type="project" value="InterPro"/>
</dbReference>
<keyword evidence="2" id="KW-1185">Reference proteome</keyword>
<dbReference type="InterPro" id="IPR001757">
    <property type="entry name" value="P_typ_ATPase"/>
</dbReference>
<evidence type="ECO:0000313" key="2">
    <source>
        <dbReference type="Proteomes" id="UP000279833"/>
    </source>
</evidence>
<dbReference type="PANTHER" id="PTHR42861">
    <property type="entry name" value="CALCIUM-TRANSPORTING ATPASE"/>
    <property type="match status" value="1"/>
</dbReference>
<dbReference type="SUPFAM" id="SSF56784">
    <property type="entry name" value="HAD-like"/>
    <property type="match status" value="1"/>
</dbReference>
<dbReference type="PRINTS" id="PR00119">
    <property type="entry name" value="CATATPASE"/>
</dbReference>
<dbReference type="GO" id="GO:0016020">
    <property type="term" value="C:membrane"/>
    <property type="evidence" value="ECO:0007669"/>
    <property type="project" value="InterPro"/>
</dbReference>
<proteinExistence type="predicted"/>
<reference evidence="1 2" key="2">
    <citation type="submission" date="2018-11" db="EMBL/GenBank/DDBJ databases">
        <authorList>
            <consortium name="Pathogen Informatics"/>
        </authorList>
    </citation>
    <scope>NUCLEOTIDE SEQUENCE [LARGE SCALE GENOMIC DNA]</scope>
    <source>
        <strain evidence="1">Dakar</strain>
        <strain evidence="2">Dakar, Senegal</strain>
    </source>
</reference>
<gene>
    <name evidence="1" type="ORF">SCUD_LOCUS23148</name>
</gene>
<dbReference type="Gene3D" id="3.40.50.1000">
    <property type="entry name" value="HAD superfamily/HAD-like"/>
    <property type="match status" value="1"/>
</dbReference>
<protein>
    <submittedName>
        <fullName evidence="3">Cation-transporting P-type ATPase C-terminal domain-containing protein</fullName>
    </submittedName>
</protein>
<dbReference type="AlphaFoldDB" id="A0A183L728"/>
<dbReference type="Proteomes" id="UP000279833">
    <property type="component" value="Unassembled WGS sequence"/>
</dbReference>
<evidence type="ECO:0000313" key="3">
    <source>
        <dbReference type="WBParaSite" id="SCUD_0002315101-mRNA-1"/>
    </source>
</evidence>
<reference evidence="3" key="1">
    <citation type="submission" date="2016-06" db="UniProtKB">
        <authorList>
            <consortium name="WormBaseParasite"/>
        </authorList>
    </citation>
    <scope>IDENTIFICATION</scope>
</reference>